<dbReference type="AlphaFoldDB" id="A0A6P2CFQ2"/>
<reference evidence="1 2" key="1">
    <citation type="submission" date="2018-07" db="EMBL/GenBank/DDBJ databases">
        <title>Genome sequence of Rhodococcus rhodnii ATCC 35071 from Rhodnius prolixus.</title>
        <authorList>
            <person name="Patel V."/>
            <person name="Vogel K.J."/>
        </authorList>
    </citation>
    <scope>NUCLEOTIDE SEQUENCE [LARGE SCALE GENOMIC DNA]</scope>
    <source>
        <strain evidence="1 2">ATCC 35071</strain>
    </source>
</reference>
<sequence>MKQFGDENGFGQHCRNHAPEGCDVFFVFDRPVDTVDPACGGTLPVTNGRLVALPVRARTSDTLDARYYEGFFWSQHFSAIDAGGLTVRGLSSPVTLACHAESGRALPDVLMPGMHYEGVVVLDIPADATALEFTAQTVTWWFALT</sequence>
<protein>
    <submittedName>
        <fullName evidence="1">Uncharacterized protein</fullName>
    </submittedName>
</protein>
<organism evidence="1 2">
    <name type="scientific">Rhodococcus rhodnii</name>
    <dbReference type="NCBI Taxonomy" id="38312"/>
    <lineage>
        <taxon>Bacteria</taxon>
        <taxon>Bacillati</taxon>
        <taxon>Actinomycetota</taxon>
        <taxon>Actinomycetes</taxon>
        <taxon>Mycobacteriales</taxon>
        <taxon>Nocardiaceae</taxon>
        <taxon>Rhodococcus</taxon>
    </lineage>
</organism>
<comment type="caution">
    <text evidence="1">The sequence shown here is derived from an EMBL/GenBank/DDBJ whole genome shotgun (WGS) entry which is preliminary data.</text>
</comment>
<proteinExistence type="predicted"/>
<dbReference type="Proteomes" id="UP000471120">
    <property type="component" value="Unassembled WGS sequence"/>
</dbReference>
<accession>A0A6P2CFQ2</accession>
<evidence type="ECO:0000313" key="1">
    <source>
        <dbReference type="EMBL" id="TXG91587.1"/>
    </source>
</evidence>
<dbReference type="EMBL" id="QRCM01000001">
    <property type="protein sequence ID" value="TXG91587.1"/>
    <property type="molecule type" value="Genomic_DNA"/>
</dbReference>
<gene>
    <name evidence="1" type="ORF">DW322_16995</name>
</gene>
<name>A0A6P2CFQ2_9NOCA</name>
<dbReference type="RefSeq" id="WP_010838332.1">
    <property type="nucleotide sequence ID" value="NZ_QRCM01000001.1"/>
</dbReference>
<evidence type="ECO:0000313" key="2">
    <source>
        <dbReference type="Proteomes" id="UP000471120"/>
    </source>
</evidence>